<keyword evidence="3" id="KW-1185">Reference proteome</keyword>
<dbReference type="InterPro" id="IPR036116">
    <property type="entry name" value="FN3_sf"/>
</dbReference>
<protein>
    <submittedName>
        <fullName evidence="2">Uncharacterized protein</fullName>
    </submittedName>
</protein>
<sequence>MTGLIVNSIHLSSSAHLCHLLHSTSSPPITRKRIIILTDPGLEIDEGDYDDDGFPPEVVTSQRSPRLSSVNHCQYDPCLENQEPCESLKARTGCMCPGKSGEDMVPHAPRIQALQPITEGENRGQIVVQWCAPNSAVSTYKVTIEGSEVTLFKENHRRALVRSLEVGTKVCVEAVNSAGTSSPTDFSCKRYERPESSDHKLLAGVIGGGVAFILILLIVAIVLCRRQMCRKAKRDSEEGVLL</sequence>
<dbReference type="STRING" id="28743.ENSCVAP00000026445"/>
<dbReference type="Ensembl" id="ENSCVAT00000016490.1">
    <property type="protein sequence ID" value="ENSCVAP00000026445.1"/>
    <property type="gene ID" value="ENSCVAG00000011974.1"/>
</dbReference>
<dbReference type="GeneTree" id="ENSGT00940000162696"/>
<evidence type="ECO:0000313" key="2">
    <source>
        <dbReference type="Ensembl" id="ENSCVAP00000026445.1"/>
    </source>
</evidence>
<dbReference type="InterPro" id="IPR003961">
    <property type="entry name" value="FN3_dom"/>
</dbReference>
<dbReference type="CDD" id="cd00063">
    <property type="entry name" value="FN3"/>
    <property type="match status" value="1"/>
</dbReference>
<dbReference type="Proteomes" id="UP000265020">
    <property type="component" value="Unassembled WGS sequence"/>
</dbReference>
<keyword evidence="1" id="KW-0472">Membrane</keyword>
<reference evidence="2" key="2">
    <citation type="submission" date="2025-09" db="UniProtKB">
        <authorList>
            <consortium name="Ensembl"/>
        </authorList>
    </citation>
    <scope>IDENTIFICATION</scope>
</reference>
<dbReference type="SUPFAM" id="SSF49265">
    <property type="entry name" value="Fibronectin type III"/>
    <property type="match status" value="1"/>
</dbReference>
<name>A0A3Q2GI49_CYPVA</name>
<accession>A0A3Q2GI49</accession>
<organism evidence="2 3">
    <name type="scientific">Cyprinodon variegatus</name>
    <name type="common">Sheepshead minnow</name>
    <dbReference type="NCBI Taxonomy" id="28743"/>
    <lineage>
        <taxon>Eukaryota</taxon>
        <taxon>Metazoa</taxon>
        <taxon>Chordata</taxon>
        <taxon>Craniata</taxon>
        <taxon>Vertebrata</taxon>
        <taxon>Euteleostomi</taxon>
        <taxon>Actinopterygii</taxon>
        <taxon>Neopterygii</taxon>
        <taxon>Teleostei</taxon>
        <taxon>Neoteleostei</taxon>
        <taxon>Acanthomorphata</taxon>
        <taxon>Ovalentaria</taxon>
        <taxon>Atherinomorphae</taxon>
        <taxon>Cyprinodontiformes</taxon>
        <taxon>Cyprinodontidae</taxon>
        <taxon>Cyprinodon</taxon>
    </lineage>
</organism>
<proteinExistence type="predicted"/>
<feature type="transmembrane region" description="Helical" evidence="1">
    <location>
        <begin position="201"/>
        <end position="224"/>
    </location>
</feature>
<evidence type="ECO:0000313" key="3">
    <source>
        <dbReference type="Proteomes" id="UP000265020"/>
    </source>
</evidence>
<dbReference type="AlphaFoldDB" id="A0A3Q2GI49"/>
<evidence type="ECO:0000256" key="1">
    <source>
        <dbReference type="SAM" id="Phobius"/>
    </source>
</evidence>
<reference evidence="2" key="1">
    <citation type="submission" date="2025-08" db="UniProtKB">
        <authorList>
            <consortium name="Ensembl"/>
        </authorList>
    </citation>
    <scope>IDENTIFICATION</scope>
</reference>
<dbReference type="OMA" id="VEVQWCA"/>
<keyword evidence="1" id="KW-0812">Transmembrane</keyword>
<keyword evidence="1" id="KW-1133">Transmembrane helix</keyword>